<dbReference type="OrthoDB" id="191601at2759"/>
<protein>
    <submittedName>
        <fullName evidence="1">DUF833-domain-containing protein</fullName>
    </submittedName>
</protein>
<comment type="caution">
    <text evidence="1">The sequence shown here is derived from an EMBL/GenBank/DDBJ whole genome shotgun (WGS) entry which is preliminary data.</text>
</comment>
<dbReference type="Proteomes" id="UP000813824">
    <property type="component" value="Unassembled WGS sequence"/>
</dbReference>
<reference evidence="1" key="1">
    <citation type="journal article" date="2021" name="New Phytol.">
        <title>Evolutionary innovations through gain and loss of genes in the ectomycorrhizal Boletales.</title>
        <authorList>
            <person name="Wu G."/>
            <person name="Miyauchi S."/>
            <person name="Morin E."/>
            <person name="Kuo A."/>
            <person name="Drula E."/>
            <person name="Varga T."/>
            <person name="Kohler A."/>
            <person name="Feng B."/>
            <person name="Cao Y."/>
            <person name="Lipzen A."/>
            <person name="Daum C."/>
            <person name="Hundley H."/>
            <person name="Pangilinan J."/>
            <person name="Johnson J."/>
            <person name="Barry K."/>
            <person name="LaButti K."/>
            <person name="Ng V."/>
            <person name="Ahrendt S."/>
            <person name="Min B."/>
            <person name="Choi I.G."/>
            <person name="Park H."/>
            <person name="Plett J.M."/>
            <person name="Magnuson J."/>
            <person name="Spatafora J.W."/>
            <person name="Nagy L.G."/>
            <person name="Henrissat B."/>
            <person name="Grigoriev I.V."/>
            <person name="Yang Z.L."/>
            <person name="Xu J."/>
            <person name="Martin F.M."/>
        </authorList>
    </citation>
    <scope>NUCLEOTIDE SEQUENCE</scope>
    <source>
        <strain evidence="1">KKN 215</strain>
    </source>
</reference>
<evidence type="ECO:0000313" key="1">
    <source>
        <dbReference type="EMBL" id="KAH8091054.1"/>
    </source>
</evidence>
<dbReference type="AlphaFoldDB" id="A0A8K0XLK2"/>
<proteinExistence type="predicted"/>
<accession>A0A8K0XLK2</accession>
<name>A0A8K0XLK2_9AGAR</name>
<dbReference type="PANTHER" id="PTHR17985:SF8">
    <property type="entry name" value="TRANSPORT AND GOLGI ORGANIZATION PROTEIN 2 HOMOLOG"/>
    <property type="match status" value="1"/>
</dbReference>
<dbReference type="EMBL" id="JAEVFJ010000037">
    <property type="protein sequence ID" value="KAH8091054.1"/>
    <property type="molecule type" value="Genomic_DNA"/>
</dbReference>
<keyword evidence="2" id="KW-1185">Reference proteome</keyword>
<dbReference type="GO" id="GO:0009306">
    <property type="term" value="P:protein secretion"/>
    <property type="evidence" value="ECO:0007669"/>
    <property type="project" value="TreeGrafter"/>
</dbReference>
<sequence>MCVGFWSLEHPDYALILCSNRDEVLPRPTAPAHFHSFEGVDGSPTSEGQVLSGRDLQAGGTWQGLSRSGRVAFLTNITEEPGQYSSSRGQLVSSFLLPDPPSTTLEEHVNKLVVQNLSYAGFNLLLLSPTNKTSEDALSFDAMYVTNSGGGGKITARPLSASERDCGGLSNGIDGRGASEWPKVKLGTSAFKEIVATIRADTPEEELTETLFELLAWVYSFATIGPKRSHNGAPLALPDLRNFIQIEPIRRRLSRSPDAPADFYGTRLSTVILIRRDGRSVFIERDIWTLDGEKKVTKADAKKQRLFCLRLLDD</sequence>
<dbReference type="PANTHER" id="PTHR17985">
    <property type="entry name" value="SER/THR-RICH PROTEIN T10 IN DGCR REGION"/>
    <property type="match status" value="1"/>
</dbReference>
<dbReference type="GO" id="GO:0007030">
    <property type="term" value="P:Golgi organization"/>
    <property type="evidence" value="ECO:0007669"/>
    <property type="project" value="TreeGrafter"/>
</dbReference>
<organism evidence="1 2">
    <name type="scientific">Cristinia sonorae</name>
    <dbReference type="NCBI Taxonomy" id="1940300"/>
    <lineage>
        <taxon>Eukaryota</taxon>
        <taxon>Fungi</taxon>
        <taxon>Dikarya</taxon>
        <taxon>Basidiomycota</taxon>
        <taxon>Agaricomycotina</taxon>
        <taxon>Agaricomycetes</taxon>
        <taxon>Agaricomycetidae</taxon>
        <taxon>Agaricales</taxon>
        <taxon>Pleurotineae</taxon>
        <taxon>Stephanosporaceae</taxon>
        <taxon>Cristinia</taxon>
    </lineage>
</organism>
<evidence type="ECO:0000313" key="2">
    <source>
        <dbReference type="Proteomes" id="UP000813824"/>
    </source>
</evidence>
<gene>
    <name evidence="1" type="ORF">BXZ70DRAFT_1002027</name>
</gene>
<dbReference type="Pfam" id="PF05742">
    <property type="entry name" value="TANGO2"/>
    <property type="match status" value="1"/>
</dbReference>
<dbReference type="GO" id="GO:0005794">
    <property type="term" value="C:Golgi apparatus"/>
    <property type="evidence" value="ECO:0007669"/>
    <property type="project" value="TreeGrafter"/>
</dbReference>
<dbReference type="InterPro" id="IPR008551">
    <property type="entry name" value="TANGO2"/>
</dbReference>